<dbReference type="Pfam" id="PF24764">
    <property type="entry name" value="rva_4"/>
    <property type="match status" value="1"/>
</dbReference>
<gene>
    <name evidence="3" type="primary">LOC115543849</name>
    <name evidence="2" type="synonym">LOC115548704</name>
</gene>
<dbReference type="GeneID" id="115543849"/>
<dbReference type="OMA" id="WNCHRIA"/>
<dbReference type="GeneTree" id="ENSGT01060000248575"/>
<organism evidence="3 4">
    <name type="scientific">Gadus morhua</name>
    <name type="common">Atlantic cod</name>
    <dbReference type="NCBI Taxonomy" id="8049"/>
    <lineage>
        <taxon>Eukaryota</taxon>
        <taxon>Metazoa</taxon>
        <taxon>Chordata</taxon>
        <taxon>Craniata</taxon>
        <taxon>Vertebrata</taxon>
        <taxon>Euteleostomi</taxon>
        <taxon>Actinopterygii</taxon>
        <taxon>Neopterygii</taxon>
        <taxon>Teleostei</taxon>
        <taxon>Neoteleostei</taxon>
        <taxon>Acanthomorphata</taxon>
        <taxon>Zeiogadaria</taxon>
        <taxon>Gadariae</taxon>
        <taxon>Gadiformes</taxon>
        <taxon>Gadoidei</taxon>
        <taxon>Gadidae</taxon>
        <taxon>Gadus</taxon>
    </lineage>
</organism>
<dbReference type="GO" id="GO:0003676">
    <property type="term" value="F:nucleic acid binding"/>
    <property type="evidence" value="ECO:0007669"/>
    <property type="project" value="InterPro"/>
</dbReference>
<dbReference type="Ensembl" id="ENSGMOT00000050418.1">
    <property type="protein sequence ID" value="ENSGMOP00000029665.1"/>
    <property type="gene ID" value="ENSGMOG00000036518.1"/>
</dbReference>
<dbReference type="Gene3D" id="3.30.420.10">
    <property type="entry name" value="Ribonuclease H-like superfamily/Ribonuclease H"/>
    <property type="match status" value="1"/>
</dbReference>
<feature type="domain" description="Integrase core" evidence="1">
    <location>
        <begin position="118"/>
        <end position="299"/>
    </location>
</feature>
<dbReference type="SUPFAM" id="SSF53098">
    <property type="entry name" value="Ribonuclease H-like"/>
    <property type="match status" value="1"/>
</dbReference>
<dbReference type="Proteomes" id="UP000694546">
    <property type="component" value="Chromosome 10"/>
</dbReference>
<dbReference type="Proteomes" id="UP000694546">
    <property type="component" value="Chromosome 1"/>
</dbReference>
<dbReference type="Ensembl" id="ENSGMOT00000053069.1">
    <property type="protein sequence ID" value="ENSGMOP00000064366.1"/>
    <property type="gene ID" value="ENSGMOG00000024298.1"/>
</dbReference>
<proteinExistence type="predicted"/>
<protein>
    <submittedName>
        <fullName evidence="3">Uncharacterized LOC115543849</fullName>
    </submittedName>
    <submittedName>
        <fullName evidence="2">Uncharacterized LOC115552742</fullName>
    </submittedName>
</protein>
<dbReference type="Proteomes" id="UP000694546">
    <property type="component" value="Chromosome 7"/>
</dbReference>
<evidence type="ECO:0000313" key="3">
    <source>
        <dbReference type="Ensembl" id="ENSGMOP00000062476.1"/>
    </source>
</evidence>
<evidence type="ECO:0000259" key="1">
    <source>
        <dbReference type="Pfam" id="PF24764"/>
    </source>
</evidence>
<accession>A0A8C5CJ98</accession>
<dbReference type="OrthoDB" id="10045093at2759"/>
<dbReference type="PANTHER" id="PTHR46791:SF13">
    <property type="entry name" value="CLR5 DOMAIN-CONTAINING PROTEIN"/>
    <property type="match status" value="1"/>
</dbReference>
<dbReference type="KEGG" id="gmh:115545865"/>
<name>A0A8C5CJ98_GADMO</name>
<keyword evidence="4" id="KW-1185">Reference proteome</keyword>
<dbReference type="InterPro" id="IPR058913">
    <property type="entry name" value="Integrase_dom_put"/>
</dbReference>
<dbReference type="RefSeq" id="XP_030212350.1">
    <property type="nucleotide sequence ID" value="XM_030356490.1"/>
</dbReference>
<evidence type="ECO:0000313" key="2">
    <source>
        <dbReference type="Ensembl" id="ENSGMOP00000047433.1"/>
    </source>
</evidence>
<dbReference type="InterPro" id="IPR012337">
    <property type="entry name" value="RNaseH-like_sf"/>
</dbReference>
<dbReference type="PANTHER" id="PTHR46791">
    <property type="entry name" value="EXPRESSED PROTEIN"/>
    <property type="match status" value="1"/>
</dbReference>
<sequence>MELDHHIEQYFQRRYTNDEILAVLAEVHGVVLSKRTLERILREKRLWRRKGKTDVAEVAAFIEAQLQTSGQCHGYRWMYQKCWINGIITDRETVRVLLRLLDSEGVDLRSRNRLRRRVYHSRGPNYVWHIDGYDKLKPYGICISGCIDGFSRRLIWLEAYKTNNDPNVIAGYFMDAVLIAQGCPERLRVDLGTENVRLAEMQRFMHFSEGQLEIEHVTFGPSTGNQRIERWWLTLRSQCAQFWMDFFDKLKSDGYFADTFLDKSLVQFCFLSTIQAELEEVAFIWNEHRMRRVHNSRSPHGRPSIIHAVPQLYGATDYLYRPSLEKIEACLGECVYKDFPCDEDVFHICVGLMSEHGLELTNDVYKTVDLYVRLRQLINNELLQP</sequence>
<dbReference type="Proteomes" id="UP000694546">
    <property type="component" value="Chromosome 5"/>
</dbReference>
<evidence type="ECO:0000313" key="4">
    <source>
        <dbReference type="Proteomes" id="UP000694546"/>
    </source>
</evidence>
<reference evidence="3" key="2">
    <citation type="submission" date="2025-05" db="UniProtKB">
        <authorList>
            <consortium name="Ensembl"/>
        </authorList>
    </citation>
    <scope>IDENTIFICATION</scope>
</reference>
<dbReference type="InterPro" id="IPR036397">
    <property type="entry name" value="RNaseH_sf"/>
</dbReference>
<reference evidence="2" key="1">
    <citation type="submission" date="2019-07" db="EMBL/GenBank/DDBJ databases">
        <authorList>
            <consortium name="Wellcome Sanger Institute Data Sharing"/>
        </authorList>
    </citation>
    <scope>NUCLEOTIDE SEQUENCE [LARGE SCALE GENOMIC DNA]</scope>
</reference>
<dbReference type="Proteomes" id="UP000694546">
    <property type="component" value="Chromosome 16"/>
</dbReference>
<dbReference type="Ensembl" id="ENSGMOT00000038939.1">
    <property type="protein sequence ID" value="ENSGMOP00000030592.1"/>
    <property type="gene ID" value="ENSGMOG00000034785.1"/>
</dbReference>
<dbReference type="Ensembl" id="ENSGMOT00000061485.1">
    <property type="protein sequence ID" value="ENSGMOP00000062476.1"/>
    <property type="gene ID" value="ENSGMOG00000035510.1"/>
</dbReference>
<dbReference type="Ensembl" id="ENSGMOT00000053617.1">
    <property type="protein sequence ID" value="ENSGMOP00000047433.1"/>
    <property type="gene ID" value="ENSGMOG00000025840.1"/>
</dbReference>
<dbReference type="AlphaFoldDB" id="A0A8C5CJ98"/>